<evidence type="ECO:0000256" key="2">
    <source>
        <dbReference type="ARBA" id="ARBA00022963"/>
    </source>
</evidence>
<keyword evidence="1 4" id="KW-0378">Hydrolase</keyword>
<dbReference type="PANTHER" id="PTHR14226">
    <property type="entry name" value="NEUROPATHY TARGET ESTERASE/SWISS CHEESE D.MELANOGASTER"/>
    <property type="match status" value="1"/>
</dbReference>
<organism evidence="6 7">
    <name type="scientific">Rhodospirillum rubrum (strain ATCC 11170 / ATH 1.1.1 / DSM 467 / LMG 4362 / NCIMB 8255 / S1)</name>
    <dbReference type="NCBI Taxonomy" id="269796"/>
    <lineage>
        <taxon>Bacteria</taxon>
        <taxon>Pseudomonadati</taxon>
        <taxon>Pseudomonadota</taxon>
        <taxon>Alphaproteobacteria</taxon>
        <taxon>Rhodospirillales</taxon>
        <taxon>Rhodospirillaceae</taxon>
        <taxon>Rhodospirillum</taxon>
    </lineage>
</organism>
<dbReference type="EMBL" id="CP000230">
    <property type="protein sequence ID" value="ABC21839.1"/>
    <property type="molecule type" value="Genomic_DNA"/>
</dbReference>
<dbReference type="Proteomes" id="UP000001929">
    <property type="component" value="Chromosome"/>
</dbReference>
<dbReference type="AlphaFoldDB" id="Q2RVK6"/>
<evidence type="ECO:0000256" key="3">
    <source>
        <dbReference type="ARBA" id="ARBA00023098"/>
    </source>
</evidence>
<dbReference type="PhylomeDB" id="Q2RVK6"/>
<dbReference type="Pfam" id="PF01734">
    <property type="entry name" value="Patatin"/>
    <property type="match status" value="1"/>
</dbReference>
<feature type="active site" description="Nucleophile" evidence="4">
    <location>
        <position position="48"/>
    </location>
</feature>
<dbReference type="PROSITE" id="PS51635">
    <property type="entry name" value="PNPLA"/>
    <property type="match status" value="1"/>
</dbReference>
<feature type="short sequence motif" description="GXSXG" evidence="4">
    <location>
        <begin position="46"/>
        <end position="50"/>
    </location>
</feature>
<feature type="short sequence motif" description="DGA/G" evidence="4">
    <location>
        <begin position="200"/>
        <end position="202"/>
    </location>
</feature>
<dbReference type="RefSeq" id="WP_011388793.1">
    <property type="nucleotide sequence ID" value="NC_007643.1"/>
</dbReference>
<dbReference type="Gene3D" id="3.40.1090.10">
    <property type="entry name" value="Cytosolic phospholipase A2 catalytic domain"/>
    <property type="match status" value="2"/>
</dbReference>
<sequence>MNTITPISTRRVTLALQGGGSHGAFTWGVLDRLLEEPRLRIEAVSGTSAGAMNAACLAHGLADSGRQGARDTLERFWTAISNAAAFSPIRRSPLAIWLGNWSVADSMGYLMSTAFGRALSPYQSNPLNINPLRETVERIIDFDAVRACRDLSLFVTATNVHTGRPRIFTREDLSVDAVLASACLPHLFQAVEIDGVPYWDGGYVGNPALWPLIYETDVRDLLLVRINPLIREQTPMTGLEIADRLNEITFNASMFREMRAIAFVGRMLDEGSLDPERYKRMLIHAIEAEDDLKSLGASSKLNAELPFLFHLRDIGRRAADDWLTKNLEKIGYESTVDVASAYL</sequence>
<feature type="active site" description="Proton acceptor" evidence="4">
    <location>
        <position position="200"/>
    </location>
</feature>
<dbReference type="GO" id="GO:0016042">
    <property type="term" value="P:lipid catabolic process"/>
    <property type="evidence" value="ECO:0007669"/>
    <property type="project" value="UniProtKB-UniRule"/>
</dbReference>
<proteinExistence type="predicted"/>
<gene>
    <name evidence="6" type="ordered locus">Rru_A1038</name>
</gene>
<protein>
    <submittedName>
        <fullName evidence="6">Patatin</fullName>
    </submittedName>
</protein>
<keyword evidence="2 4" id="KW-0442">Lipid degradation</keyword>
<evidence type="ECO:0000256" key="4">
    <source>
        <dbReference type="PROSITE-ProRule" id="PRU01161"/>
    </source>
</evidence>
<dbReference type="PATRIC" id="fig|269796.9.peg.1093"/>
<dbReference type="STRING" id="269796.Rru_A1038"/>
<evidence type="ECO:0000256" key="1">
    <source>
        <dbReference type="ARBA" id="ARBA00022801"/>
    </source>
</evidence>
<dbReference type="InterPro" id="IPR002641">
    <property type="entry name" value="PNPLA_dom"/>
</dbReference>
<dbReference type="GO" id="GO:0016787">
    <property type="term" value="F:hydrolase activity"/>
    <property type="evidence" value="ECO:0007669"/>
    <property type="project" value="UniProtKB-UniRule"/>
</dbReference>
<dbReference type="SUPFAM" id="SSF52151">
    <property type="entry name" value="FabD/lysophospholipase-like"/>
    <property type="match status" value="1"/>
</dbReference>
<keyword evidence="3 4" id="KW-0443">Lipid metabolism</keyword>
<dbReference type="EnsemblBacteria" id="ABC21839">
    <property type="protein sequence ID" value="ABC21839"/>
    <property type="gene ID" value="Rru_A1038"/>
</dbReference>
<evidence type="ECO:0000313" key="6">
    <source>
        <dbReference type="EMBL" id="ABC21839.1"/>
    </source>
</evidence>
<accession>Q2RVK6</accession>
<dbReference type="InterPro" id="IPR016035">
    <property type="entry name" value="Acyl_Trfase/lysoPLipase"/>
</dbReference>
<feature type="short sequence motif" description="GXGXXG" evidence="4">
    <location>
        <begin position="18"/>
        <end position="23"/>
    </location>
</feature>
<keyword evidence="7" id="KW-1185">Reference proteome</keyword>
<dbReference type="KEGG" id="rru:Rru_A1038"/>
<dbReference type="InterPro" id="IPR050301">
    <property type="entry name" value="NTE"/>
</dbReference>
<feature type="domain" description="PNPLA" evidence="5">
    <location>
        <begin position="14"/>
        <end position="213"/>
    </location>
</feature>
<name>Q2RVK6_RHORT</name>
<dbReference type="eggNOG" id="COG1752">
    <property type="taxonomic scope" value="Bacteria"/>
</dbReference>
<dbReference type="HOGENOM" id="CLU_040292_0_0_5"/>
<evidence type="ECO:0000259" key="5">
    <source>
        <dbReference type="PROSITE" id="PS51635"/>
    </source>
</evidence>
<dbReference type="PANTHER" id="PTHR14226:SF78">
    <property type="entry name" value="SLR0060 PROTEIN"/>
    <property type="match status" value="1"/>
</dbReference>
<evidence type="ECO:0000313" key="7">
    <source>
        <dbReference type="Proteomes" id="UP000001929"/>
    </source>
</evidence>
<reference evidence="6 7" key="1">
    <citation type="journal article" date="2011" name="Stand. Genomic Sci.">
        <title>Complete genome sequence of Rhodospirillum rubrum type strain (S1).</title>
        <authorList>
            <person name="Munk A.C."/>
            <person name="Copeland A."/>
            <person name="Lucas S."/>
            <person name="Lapidus A."/>
            <person name="Del Rio T.G."/>
            <person name="Barry K."/>
            <person name="Detter J.C."/>
            <person name="Hammon N."/>
            <person name="Israni S."/>
            <person name="Pitluck S."/>
            <person name="Brettin T."/>
            <person name="Bruce D."/>
            <person name="Han C."/>
            <person name="Tapia R."/>
            <person name="Gilna P."/>
            <person name="Schmutz J."/>
            <person name="Larimer F."/>
            <person name="Land M."/>
            <person name="Kyrpides N.C."/>
            <person name="Mavromatis K."/>
            <person name="Richardson P."/>
            <person name="Rohde M."/>
            <person name="Goker M."/>
            <person name="Klenk H.P."/>
            <person name="Zhang Y."/>
            <person name="Roberts G.P."/>
            <person name="Reslewic S."/>
            <person name="Schwartz D.C."/>
        </authorList>
    </citation>
    <scope>NUCLEOTIDE SEQUENCE [LARGE SCALE GENOMIC DNA]</scope>
    <source>
        <strain evidence="7">ATCC 11170 / ATH 1.1.1 / DSM 467 / LMG 4362 / NCIMB 8255 / S1</strain>
    </source>
</reference>